<accession>A0A370TFG2</accession>
<dbReference type="PANTHER" id="PTHR41805">
    <property type="entry name" value="EXPRESSED PROTEIN"/>
    <property type="match status" value="1"/>
</dbReference>
<evidence type="ECO:0008006" key="4">
    <source>
        <dbReference type="Google" id="ProtNLM"/>
    </source>
</evidence>
<feature type="compositionally biased region" description="Basic and acidic residues" evidence="1">
    <location>
        <begin position="119"/>
        <end position="158"/>
    </location>
</feature>
<organism evidence="2 3">
    <name type="scientific">Venustampulla echinocandica</name>
    <dbReference type="NCBI Taxonomy" id="2656787"/>
    <lineage>
        <taxon>Eukaryota</taxon>
        <taxon>Fungi</taxon>
        <taxon>Dikarya</taxon>
        <taxon>Ascomycota</taxon>
        <taxon>Pezizomycotina</taxon>
        <taxon>Leotiomycetes</taxon>
        <taxon>Helotiales</taxon>
        <taxon>Pleuroascaceae</taxon>
        <taxon>Venustampulla</taxon>
    </lineage>
</organism>
<dbReference type="STRING" id="2656787.A0A370TFG2"/>
<comment type="caution">
    <text evidence="2">The sequence shown here is derived from an EMBL/GenBank/DDBJ whole genome shotgun (WGS) entry which is preliminary data.</text>
</comment>
<dbReference type="GeneID" id="43600854"/>
<reference evidence="2 3" key="1">
    <citation type="journal article" date="2018" name="IMA Fungus">
        <title>IMA Genome-F 9: Draft genome sequence of Annulohypoxylon stygium, Aspergillus mulundensis, Berkeleyomyces basicola (syn. Thielaviopsis basicola), Ceratocystis smalleyi, two Cercospora beticola strains, Coleophoma cylindrospora, Fusarium fracticaudum, Phialophora cf. hyalina, and Morchella septimelata.</title>
        <authorList>
            <person name="Wingfield B.D."/>
            <person name="Bills G.F."/>
            <person name="Dong Y."/>
            <person name="Huang W."/>
            <person name="Nel W.J."/>
            <person name="Swalarsk-Parry B.S."/>
            <person name="Vaghefi N."/>
            <person name="Wilken P.M."/>
            <person name="An Z."/>
            <person name="de Beer Z.W."/>
            <person name="De Vos L."/>
            <person name="Chen L."/>
            <person name="Duong T.A."/>
            <person name="Gao Y."/>
            <person name="Hammerbacher A."/>
            <person name="Kikkert J.R."/>
            <person name="Li Y."/>
            <person name="Li H."/>
            <person name="Li K."/>
            <person name="Li Q."/>
            <person name="Liu X."/>
            <person name="Ma X."/>
            <person name="Naidoo K."/>
            <person name="Pethybridge S.J."/>
            <person name="Sun J."/>
            <person name="Steenkamp E.T."/>
            <person name="van der Nest M.A."/>
            <person name="van Wyk S."/>
            <person name="Wingfield M.J."/>
            <person name="Xiong C."/>
            <person name="Yue Q."/>
            <person name="Zhang X."/>
        </authorList>
    </citation>
    <scope>NUCLEOTIDE SEQUENCE [LARGE SCALE GENOMIC DNA]</scope>
    <source>
        <strain evidence="2 3">BP 5553</strain>
    </source>
</reference>
<dbReference type="PANTHER" id="PTHR41805:SF1">
    <property type="entry name" value="RRNA-PROCESSING PROTEIN FYV7"/>
    <property type="match status" value="1"/>
</dbReference>
<proteinExistence type="predicted"/>
<evidence type="ECO:0000313" key="3">
    <source>
        <dbReference type="Proteomes" id="UP000254866"/>
    </source>
</evidence>
<feature type="compositionally biased region" description="Basic and acidic residues" evidence="1">
    <location>
        <begin position="84"/>
        <end position="96"/>
    </location>
</feature>
<dbReference type="RefSeq" id="XP_031866919.1">
    <property type="nucleotide sequence ID" value="XM_032016628.1"/>
</dbReference>
<dbReference type="AlphaFoldDB" id="A0A370TFG2"/>
<dbReference type="OrthoDB" id="2135053at2759"/>
<feature type="region of interest" description="Disordered" evidence="1">
    <location>
        <begin position="1"/>
        <end position="37"/>
    </location>
</feature>
<sequence length="194" mass="22184">MSSKRGLEGDDATAPSPKKHRSGFKIGPDNLPDGVHRRKVIKIKKDLIHKAKVKKAYAKIKAQEPMLETPAVTLPLPEPAPLELHPERQAMLDALREPTPPPDQRPRQAQQKRATRRPAYFEKQEAEAAQRKAEAEERRAEFERRQNEKATKIEERDRFRKAMAKARVGGRNGQRKLGRESQVLLEKVRRVVGE</sequence>
<gene>
    <name evidence="2" type="ORF">BP5553_08005</name>
</gene>
<name>A0A370TFG2_9HELO</name>
<feature type="region of interest" description="Disordered" evidence="1">
    <location>
        <begin position="72"/>
        <end position="158"/>
    </location>
</feature>
<dbReference type="EMBL" id="NPIC01000008">
    <property type="protein sequence ID" value="RDL33637.1"/>
    <property type="molecule type" value="Genomic_DNA"/>
</dbReference>
<evidence type="ECO:0000256" key="1">
    <source>
        <dbReference type="SAM" id="MobiDB-lite"/>
    </source>
</evidence>
<evidence type="ECO:0000313" key="2">
    <source>
        <dbReference type="EMBL" id="RDL33637.1"/>
    </source>
</evidence>
<dbReference type="Proteomes" id="UP000254866">
    <property type="component" value="Unassembled WGS sequence"/>
</dbReference>
<protein>
    <recommendedName>
        <fullName evidence="4">rRNA-processing protein FYV7</fullName>
    </recommendedName>
</protein>
<keyword evidence="3" id="KW-1185">Reference proteome</keyword>